<feature type="compositionally biased region" description="Gly residues" evidence="1">
    <location>
        <begin position="1"/>
        <end position="10"/>
    </location>
</feature>
<evidence type="ECO:0000313" key="2">
    <source>
        <dbReference type="EMBL" id="CAH2207801.1"/>
    </source>
</evidence>
<dbReference type="EMBL" id="CAKXAJ010001350">
    <property type="protein sequence ID" value="CAH2207801.1"/>
    <property type="molecule type" value="Genomic_DNA"/>
</dbReference>
<dbReference type="AlphaFoldDB" id="A0A8S4QHP6"/>
<accession>A0A8S4QHP6</accession>
<proteinExistence type="predicted"/>
<sequence>MGPSGAGAGGLSPPRPPPCSFQLGPPLAPEPASRMISCAQYENFSNRVVSSYQPITEHSIPQLKEFKP</sequence>
<evidence type="ECO:0000256" key="1">
    <source>
        <dbReference type="SAM" id="MobiDB-lite"/>
    </source>
</evidence>
<comment type="caution">
    <text evidence="2">The sequence shown here is derived from an EMBL/GenBank/DDBJ whole genome shotgun (WGS) entry which is preliminary data.</text>
</comment>
<name>A0A8S4QHP6_9NEOP</name>
<gene>
    <name evidence="2" type="primary">jg4250</name>
    <name evidence="2" type="ORF">PAEG_LOCUS421</name>
</gene>
<dbReference type="Proteomes" id="UP000838756">
    <property type="component" value="Unassembled WGS sequence"/>
</dbReference>
<reference evidence="2" key="1">
    <citation type="submission" date="2022-03" db="EMBL/GenBank/DDBJ databases">
        <authorList>
            <person name="Lindestad O."/>
        </authorList>
    </citation>
    <scope>NUCLEOTIDE SEQUENCE</scope>
</reference>
<feature type="region of interest" description="Disordered" evidence="1">
    <location>
        <begin position="1"/>
        <end position="26"/>
    </location>
</feature>
<protein>
    <submittedName>
        <fullName evidence="2">Jg4250 protein</fullName>
    </submittedName>
</protein>
<evidence type="ECO:0000313" key="3">
    <source>
        <dbReference type="Proteomes" id="UP000838756"/>
    </source>
</evidence>
<keyword evidence="3" id="KW-1185">Reference proteome</keyword>
<organism evidence="2 3">
    <name type="scientific">Pararge aegeria aegeria</name>
    <dbReference type="NCBI Taxonomy" id="348720"/>
    <lineage>
        <taxon>Eukaryota</taxon>
        <taxon>Metazoa</taxon>
        <taxon>Ecdysozoa</taxon>
        <taxon>Arthropoda</taxon>
        <taxon>Hexapoda</taxon>
        <taxon>Insecta</taxon>
        <taxon>Pterygota</taxon>
        <taxon>Neoptera</taxon>
        <taxon>Endopterygota</taxon>
        <taxon>Lepidoptera</taxon>
        <taxon>Glossata</taxon>
        <taxon>Ditrysia</taxon>
        <taxon>Papilionoidea</taxon>
        <taxon>Nymphalidae</taxon>
        <taxon>Satyrinae</taxon>
        <taxon>Satyrini</taxon>
        <taxon>Parargina</taxon>
        <taxon>Pararge</taxon>
    </lineage>
</organism>